<keyword evidence="3" id="KW-0805">Transcription regulation</keyword>
<keyword evidence="9" id="KW-1185">Reference proteome</keyword>
<dbReference type="PANTHER" id="PTHR46577">
    <property type="entry name" value="HTH-TYPE TRANSCRIPTIONAL REGULATORY PROTEIN GABR"/>
    <property type="match status" value="1"/>
</dbReference>
<dbReference type="InterPro" id="IPR000524">
    <property type="entry name" value="Tscrpt_reg_HTH_GntR"/>
</dbReference>
<evidence type="ECO:0000256" key="2">
    <source>
        <dbReference type="ARBA" id="ARBA00022898"/>
    </source>
</evidence>
<feature type="domain" description="HTH gntR-type" evidence="7">
    <location>
        <begin position="21"/>
        <end position="89"/>
    </location>
</feature>
<dbReference type="InterPro" id="IPR015421">
    <property type="entry name" value="PyrdxlP-dep_Trfase_major"/>
</dbReference>
<dbReference type="GO" id="GO:0003700">
    <property type="term" value="F:DNA-binding transcription factor activity"/>
    <property type="evidence" value="ECO:0007669"/>
    <property type="project" value="InterPro"/>
</dbReference>
<evidence type="ECO:0000313" key="9">
    <source>
        <dbReference type="Proteomes" id="UP000006833"/>
    </source>
</evidence>
<keyword evidence="4" id="KW-0238">DNA-binding</keyword>
<dbReference type="Pfam" id="PF00392">
    <property type="entry name" value="GntR"/>
    <property type="match status" value="1"/>
</dbReference>
<protein>
    <submittedName>
        <fullName evidence="8">Transcriptional regulator, GntR family with aminotransferase domain</fullName>
    </submittedName>
</protein>
<evidence type="ECO:0000256" key="3">
    <source>
        <dbReference type="ARBA" id="ARBA00023015"/>
    </source>
</evidence>
<evidence type="ECO:0000256" key="1">
    <source>
        <dbReference type="ARBA" id="ARBA00005384"/>
    </source>
</evidence>
<dbReference type="PRINTS" id="PR00035">
    <property type="entry name" value="HTHGNTR"/>
</dbReference>
<sequence length="514" mass="56796">MARKTSGALLPGLDLDPSADTPLATQLYDSLRYHISEGTLAAGVRMPSTRTLSTELGMSRTTVAGAYDQLKSEGYLTSEEKSGTFVADLLPEKLAWSTQLHYARPDDLRQLEPDLAARFDDNLPKQRERTSRTLPFNPGIPAVFEFPSQTWIRIMRPILSQLAPNGIARCPAEGSIELREEVSRYLSGSRGVTCSPEQVLIISGTRQALTLIMMALANQGDTGWVEDPGYPGISRVYDLFRVGTVPVPVDAHGLVVEEAIERAPHSKFAYVTPARQAPLGHTMSIRRRIELLNWAYASEAFILEDDYDGEYRFGGHPAPSLQSLDPEGRVFYFGTFSKTVLPSLGLGYLVVPTRYVDVFRNLLDAITRPPSLATQLTMAEFMASGLFEAHIRKMRTLYLSRQNALSAVLRKSMPDLLESKILNAGLHLIGYLPKGYDDAKVARRAKDLGLLPRPLSDYVHKERLPPGLLIGFSNIKEEAMARTVRVLRRAIEDCQPETGHAPASRSPTYARGGG</sequence>
<feature type="region of interest" description="Disordered" evidence="6">
    <location>
        <begin position="495"/>
        <end position="514"/>
    </location>
</feature>
<organism evidence="8 9">
    <name type="scientific">Dinoroseobacter shibae (strain DSM 16493 / NCIMB 14021 / DFL 12)</name>
    <dbReference type="NCBI Taxonomy" id="398580"/>
    <lineage>
        <taxon>Bacteria</taxon>
        <taxon>Pseudomonadati</taxon>
        <taxon>Pseudomonadota</taxon>
        <taxon>Alphaproteobacteria</taxon>
        <taxon>Rhodobacterales</taxon>
        <taxon>Roseobacteraceae</taxon>
        <taxon>Dinoroseobacter</taxon>
    </lineage>
</organism>
<dbReference type="Gene3D" id="1.10.10.10">
    <property type="entry name" value="Winged helix-like DNA-binding domain superfamily/Winged helix DNA-binding domain"/>
    <property type="match status" value="1"/>
</dbReference>
<evidence type="ECO:0000256" key="6">
    <source>
        <dbReference type="SAM" id="MobiDB-lite"/>
    </source>
</evidence>
<evidence type="ECO:0000256" key="5">
    <source>
        <dbReference type="ARBA" id="ARBA00023163"/>
    </source>
</evidence>
<keyword evidence="5" id="KW-0804">Transcription</keyword>
<dbReference type="HOGENOM" id="CLU_017584_0_1_5"/>
<keyword evidence="8" id="KW-0808">Transferase</keyword>
<dbReference type="InterPro" id="IPR036390">
    <property type="entry name" value="WH_DNA-bd_sf"/>
</dbReference>
<dbReference type="GO" id="GO:0030170">
    <property type="term" value="F:pyridoxal phosphate binding"/>
    <property type="evidence" value="ECO:0007669"/>
    <property type="project" value="InterPro"/>
</dbReference>
<proteinExistence type="inferred from homology"/>
<name>A8LPN2_DINSH</name>
<dbReference type="SMART" id="SM00345">
    <property type="entry name" value="HTH_GNTR"/>
    <property type="match status" value="1"/>
</dbReference>
<dbReference type="EMBL" id="CP000830">
    <property type="protein sequence ID" value="ABV92355.1"/>
    <property type="molecule type" value="Genomic_DNA"/>
</dbReference>
<dbReference type="InterPro" id="IPR015424">
    <property type="entry name" value="PyrdxlP-dep_Trfase"/>
</dbReference>
<dbReference type="Pfam" id="PF00155">
    <property type="entry name" value="Aminotran_1_2"/>
    <property type="match status" value="1"/>
</dbReference>
<gene>
    <name evidence="8" type="ordered locus">Dshi_0609</name>
</gene>
<dbReference type="eggNOG" id="COG1167">
    <property type="taxonomic scope" value="Bacteria"/>
</dbReference>
<dbReference type="Gene3D" id="3.40.640.10">
    <property type="entry name" value="Type I PLP-dependent aspartate aminotransferase-like (Major domain)"/>
    <property type="match status" value="1"/>
</dbReference>
<dbReference type="InterPro" id="IPR036388">
    <property type="entry name" value="WH-like_DNA-bd_sf"/>
</dbReference>
<dbReference type="PROSITE" id="PS50949">
    <property type="entry name" value="HTH_GNTR"/>
    <property type="match status" value="1"/>
</dbReference>
<dbReference type="InterPro" id="IPR004839">
    <property type="entry name" value="Aminotransferase_I/II_large"/>
</dbReference>
<dbReference type="Proteomes" id="UP000006833">
    <property type="component" value="Chromosome"/>
</dbReference>
<evidence type="ECO:0000313" key="8">
    <source>
        <dbReference type="EMBL" id="ABV92355.1"/>
    </source>
</evidence>
<dbReference type="AlphaFoldDB" id="A8LPN2"/>
<reference evidence="9" key="1">
    <citation type="journal article" date="2010" name="ISME J.">
        <title>The complete genome sequence of the algal symbiont Dinoroseobacter shibae: a hitchhiker's guide to life in the sea.</title>
        <authorList>
            <person name="Wagner-Dobler I."/>
            <person name="Ballhausen B."/>
            <person name="Berger M."/>
            <person name="Brinkhoff T."/>
            <person name="Buchholz I."/>
            <person name="Bunk B."/>
            <person name="Cypionka H."/>
            <person name="Daniel R."/>
            <person name="Drepper T."/>
            <person name="Gerdts G."/>
            <person name="Hahnke S."/>
            <person name="Han C."/>
            <person name="Jahn D."/>
            <person name="Kalhoefer D."/>
            <person name="Kiss H."/>
            <person name="Klenk H.P."/>
            <person name="Kyrpides N."/>
            <person name="Liebl W."/>
            <person name="Liesegang H."/>
            <person name="Meincke L."/>
            <person name="Pati A."/>
            <person name="Petersen J."/>
            <person name="Piekarski T."/>
            <person name="Pommerenke C."/>
            <person name="Pradella S."/>
            <person name="Pukall R."/>
            <person name="Rabus R."/>
            <person name="Stackebrandt E."/>
            <person name="Thole S."/>
            <person name="Thompson L."/>
            <person name="Tielen P."/>
            <person name="Tomasch J."/>
            <person name="von Jan M."/>
            <person name="Wanphrut N."/>
            <person name="Wichels A."/>
            <person name="Zech H."/>
            <person name="Simon M."/>
        </authorList>
    </citation>
    <scope>NUCLEOTIDE SEQUENCE [LARGE SCALE GENOMIC DNA]</scope>
    <source>
        <strain evidence="9">DSM 16493 / NCIMB 14021 / DFL 12</strain>
    </source>
</reference>
<comment type="similarity">
    <text evidence="1">In the C-terminal section; belongs to the class-I pyridoxal-phosphate-dependent aminotransferase family.</text>
</comment>
<dbReference type="GO" id="GO:0003677">
    <property type="term" value="F:DNA binding"/>
    <property type="evidence" value="ECO:0007669"/>
    <property type="project" value="UniProtKB-KW"/>
</dbReference>
<evidence type="ECO:0000256" key="4">
    <source>
        <dbReference type="ARBA" id="ARBA00023125"/>
    </source>
</evidence>
<dbReference type="CDD" id="cd07377">
    <property type="entry name" value="WHTH_GntR"/>
    <property type="match status" value="1"/>
</dbReference>
<dbReference type="RefSeq" id="WP_012177287.1">
    <property type="nucleotide sequence ID" value="NC_009952.1"/>
</dbReference>
<dbReference type="PANTHER" id="PTHR46577:SF1">
    <property type="entry name" value="HTH-TYPE TRANSCRIPTIONAL REGULATORY PROTEIN GABR"/>
    <property type="match status" value="1"/>
</dbReference>
<dbReference type="SUPFAM" id="SSF46785">
    <property type="entry name" value="Winged helix' DNA-binding domain"/>
    <property type="match status" value="1"/>
</dbReference>
<dbReference type="SUPFAM" id="SSF53383">
    <property type="entry name" value="PLP-dependent transferases"/>
    <property type="match status" value="1"/>
</dbReference>
<keyword evidence="8" id="KW-0032">Aminotransferase</keyword>
<keyword evidence="2" id="KW-0663">Pyridoxal phosphate</keyword>
<dbReference type="InterPro" id="IPR051446">
    <property type="entry name" value="HTH_trans_reg/aminotransferase"/>
</dbReference>
<dbReference type="CDD" id="cd00609">
    <property type="entry name" value="AAT_like"/>
    <property type="match status" value="1"/>
</dbReference>
<accession>A8LPN2</accession>
<evidence type="ECO:0000259" key="7">
    <source>
        <dbReference type="PROSITE" id="PS50949"/>
    </source>
</evidence>
<dbReference type="GO" id="GO:0008483">
    <property type="term" value="F:transaminase activity"/>
    <property type="evidence" value="ECO:0007669"/>
    <property type="project" value="UniProtKB-KW"/>
</dbReference>
<dbReference type="KEGG" id="dsh:Dshi_0609"/>